<evidence type="ECO:0000313" key="1">
    <source>
        <dbReference type="EMBL" id="SCO67255.1"/>
    </source>
</evidence>
<sequence length="240" mass="27980">MTPHAHLWAARLNVCKVGTTPLLRKALHLRLKQCLHVSPLCRDRKSSLCLRPTGKNSLLLNPGTNEASLVSAGTPQGNEQASFMQYVFKWGIGNKFRSDPENRFHPVHLSRAKEVTIRKDYFDAVNENIKYEPLNEQWEVFWFENDKLNAKPFPIKKYGIESAKREAIKFYESLKQNNRMKDRPHYESGVEGVHYDVVTNCWVAFYRQRNFPVCRSFSAEYHGFETAKKMAIERVKKCRE</sequence>
<dbReference type="VEuPathDB" id="PlasmoDB:PVX_091420"/>
<name>A0A1G4GXC3_PLAVI</name>
<dbReference type="EMBL" id="LT615247">
    <property type="protein sequence ID" value="SCO67255.1"/>
    <property type="molecule type" value="Genomic_DNA"/>
</dbReference>
<organism evidence="1 2">
    <name type="scientific">Plasmodium vivax</name>
    <name type="common">malaria parasite P. vivax</name>
    <dbReference type="NCBI Taxonomy" id="5855"/>
    <lineage>
        <taxon>Eukaryota</taxon>
        <taxon>Sar</taxon>
        <taxon>Alveolata</taxon>
        <taxon>Apicomplexa</taxon>
        <taxon>Aconoidasida</taxon>
        <taxon>Haemosporida</taxon>
        <taxon>Plasmodiidae</taxon>
        <taxon>Plasmodium</taxon>
        <taxon>Plasmodium (Plasmodium)</taxon>
    </lineage>
</organism>
<dbReference type="VEuPathDB" id="PlasmoDB:PVP01_0916300"/>
<reference evidence="1 2" key="1">
    <citation type="submission" date="2016-07" db="EMBL/GenBank/DDBJ databases">
        <authorList>
            <consortium name="Pathogen Informatics"/>
        </authorList>
    </citation>
    <scope>NUCLEOTIDE SEQUENCE [LARGE SCALE GENOMIC DNA]</scope>
</reference>
<accession>A0A1G4GXC3</accession>
<dbReference type="Gene3D" id="1.20.5.2050">
    <property type="match status" value="2"/>
</dbReference>
<dbReference type="VEuPathDB" id="PlasmoDB:PVW1_090020800"/>
<dbReference type="AlphaFoldDB" id="A0A1G4GXC3"/>
<evidence type="ECO:0000313" key="2">
    <source>
        <dbReference type="Proteomes" id="UP000196402"/>
    </source>
</evidence>
<gene>
    <name evidence="1" type="ORF">PVT01_090019500</name>
</gene>
<dbReference type="eggNOG" id="ENOG502SQDD">
    <property type="taxonomic scope" value="Eukaryota"/>
</dbReference>
<dbReference type="VEuPathDB" id="PlasmoDB:PVPAM_090020400"/>
<proteinExistence type="predicted"/>
<dbReference type="Proteomes" id="UP000196402">
    <property type="component" value="Chromosome 9"/>
</dbReference>
<protein>
    <submittedName>
        <fullName evidence="1">Transcription factor with AP2 domain(S), putative</fullName>
    </submittedName>
</protein>